<sequence>MIFTTIIVLMLSLFVSTISSQPVAAIAYPGNLFFAAQSINSVVKADALQKANNQFANHVDSDSGNTAIQKLLVVDKNHANQEANSKGFQNAVAKNNALQKRDSNLAASGAVLAPWIGRQLLVQGGCVGGGCGGGCIGCGAPSSLMTAKKNLNAENAAGKTSKANSYNFV</sequence>
<dbReference type="EMBL" id="JNBS01003512">
    <property type="protein sequence ID" value="OQR86535.1"/>
    <property type="molecule type" value="Genomic_DNA"/>
</dbReference>
<gene>
    <name evidence="2" type="ORF">THRCLA_10539</name>
</gene>
<protein>
    <recommendedName>
        <fullName evidence="4">Secreted protein</fullName>
    </recommendedName>
</protein>
<feature type="chain" id="PRO_5012099511" description="Secreted protein" evidence="1">
    <location>
        <begin position="21"/>
        <end position="169"/>
    </location>
</feature>
<evidence type="ECO:0000313" key="2">
    <source>
        <dbReference type="EMBL" id="OQR86535.1"/>
    </source>
</evidence>
<organism evidence="2 3">
    <name type="scientific">Thraustotheca clavata</name>
    <dbReference type="NCBI Taxonomy" id="74557"/>
    <lineage>
        <taxon>Eukaryota</taxon>
        <taxon>Sar</taxon>
        <taxon>Stramenopiles</taxon>
        <taxon>Oomycota</taxon>
        <taxon>Saprolegniomycetes</taxon>
        <taxon>Saprolegniales</taxon>
        <taxon>Achlyaceae</taxon>
        <taxon>Thraustotheca</taxon>
    </lineage>
</organism>
<keyword evidence="1" id="KW-0732">Signal</keyword>
<feature type="signal peptide" evidence="1">
    <location>
        <begin position="1"/>
        <end position="20"/>
    </location>
</feature>
<keyword evidence="3" id="KW-1185">Reference proteome</keyword>
<accession>A0A1V9YLD9</accession>
<reference evidence="2 3" key="1">
    <citation type="journal article" date="2014" name="Genome Biol. Evol.">
        <title>The secreted proteins of Achlya hypogyna and Thraustotheca clavata identify the ancestral oomycete secretome and reveal gene acquisitions by horizontal gene transfer.</title>
        <authorList>
            <person name="Misner I."/>
            <person name="Blouin N."/>
            <person name="Leonard G."/>
            <person name="Richards T.A."/>
            <person name="Lane C.E."/>
        </authorList>
    </citation>
    <scope>NUCLEOTIDE SEQUENCE [LARGE SCALE GENOMIC DNA]</scope>
    <source>
        <strain evidence="2 3">ATCC 34112</strain>
    </source>
</reference>
<evidence type="ECO:0008006" key="4">
    <source>
        <dbReference type="Google" id="ProtNLM"/>
    </source>
</evidence>
<comment type="caution">
    <text evidence="2">The sequence shown here is derived from an EMBL/GenBank/DDBJ whole genome shotgun (WGS) entry which is preliminary data.</text>
</comment>
<evidence type="ECO:0000313" key="3">
    <source>
        <dbReference type="Proteomes" id="UP000243217"/>
    </source>
</evidence>
<evidence type="ECO:0000256" key="1">
    <source>
        <dbReference type="SAM" id="SignalP"/>
    </source>
</evidence>
<dbReference type="AlphaFoldDB" id="A0A1V9YLD9"/>
<proteinExistence type="predicted"/>
<name>A0A1V9YLD9_9STRA</name>
<dbReference type="OrthoDB" id="78336at2759"/>
<dbReference type="Proteomes" id="UP000243217">
    <property type="component" value="Unassembled WGS sequence"/>
</dbReference>